<evidence type="ECO:0000259" key="3">
    <source>
        <dbReference type="Pfam" id="PF13514"/>
    </source>
</evidence>
<feature type="compositionally biased region" description="Basic and acidic residues" evidence="2">
    <location>
        <begin position="599"/>
        <end position="617"/>
    </location>
</feature>
<feature type="region of interest" description="Disordered" evidence="2">
    <location>
        <begin position="574"/>
        <end position="617"/>
    </location>
</feature>
<feature type="region of interest" description="Disordered" evidence="2">
    <location>
        <begin position="669"/>
        <end position="688"/>
    </location>
</feature>
<keyword evidence="5" id="KW-1185">Reference proteome</keyword>
<evidence type="ECO:0000256" key="1">
    <source>
        <dbReference type="SAM" id="Coils"/>
    </source>
</evidence>
<feature type="coiled-coil region" evidence="1">
    <location>
        <begin position="263"/>
        <end position="423"/>
    </location>
</feature>
<proteinExistence type="predicted"/>
<evidence type="ECO:0000313" key="4">
    <source>
        <dbReference type="EMBL" id="KUG55810.1"/>
    </source>
</evidence>
<dbReference type="Pfam" id="PF13514">
    <property type="entry name" value="AAA_27"/>
    <property type="match status" value="1"/>
</dbReference>
<dbReference type="InterPro" id="IPR027417">
    <property type="entry name" value="P-loop_NTPase"/>
</dbReference>
<dbReference type="InterPro" id="IPR038734">
    <property type="entry name" value="YhaN_AAA"/>
</dbReference>
<name>A0A0W8I933_9MICO</name>
<dbReference type="AlphaFoldDB" id="A0A0W8I933"/>
<reference evidence="4 5" key="1">
    <citation type="submission" date="2015-12" db="EMBL/GenBank/DDBJ databases">
        <title>Serinicoccus chungangenesis strain CD08_5 genome sequencing and assembly.</title>
        <authorList>
            <person name="Chander A.M."/>
            <person name="Kaur G."/>
            <person name="Nair G.R."/>
            <person name="Dhawan D.K."/>
            <person name="Kochhar R.K."/>
            <person name="Mayilraj S."/>
            <person name="Bhadada S.K."/>
        </authorList>
    </citation>
    <scope>NUCLEOTIDE SEQUENCE [LARGE SCALE GENOMIC DNA]</scope>
    <source>
        <strain evidence="4 5">CD08_5</strain>
    </source>
</reference>
<dbReference type="Proteomes" id="UP000054837">
    <property type="component" value="Unassembled WGS sequence"/>
</dbReference>
<dbReference type="PANTHER" id="PTHR41259">
    <property type="entry name" value="DOUBLE-STRAND BREAK REPAIR RAD50 ATPASE, PUTATIVE-RELATED"/>
    <property type="match status" value="1"/>
</dbReference>
<evidence type="ECO:0000256" key="2">
    <source>
        <dbReference type="SAM" id="MobiDB-lite"/>
    </source>
</evidence>
<dbReference type="STRING" id="767452.AVL62_05865"/>
<comment type="caution">
    <text evidence="4">The sequence shown here is derived from an EMBL/GenBank/DDBJ whole genome shotgun (WGS) entry which is preliminary data.</text>
</comment>
<dbReference type="Gene3D" id="3.40.50.300">
    <property type="entry name" value="P-loop containing nucleotide triphosphate hydrolases"/>
    <property type="match status" value="2"/>
</dbReference>
<feature type="coiled-coil region" evidence="1">
    <location>
        <begin position="696"/>
        <end position="723"/>
    </location>
</feature>
<dbReference type="EMBL" id="LQBL01000022">
    <property type="protein sequence ID" value="KUG55810.1"/>
    <property type="molecule type" value="Genomic_DNA"/>
</dbReference>
<organism evidence="4 5">
    <name type="scientific">Serinicoccus chungangensis</name>
    <dbReference type="NCBI Taxonomy" id="767452"/>
    <lineage>
        <taxon>Bacteria</taxon>
        <taxon>Bacillati</taxon>
        <taxon>Actinomycetota</taxon>
        <taxon>Actinomycetes</taxon>
        <taxon>Micrococcales</taxon>
        <taxon>Ornithinimicrobiaceae</taxon>
        <taxon>Serinicoccus</taxon>
    </lineage>
</organism>
<feature type="coiled-coil region" evidence="1">
    <location>
        <begin position="201"/>
        <end position="228"/>
    </location>
</feature>
<accession>A0A0W8I933</accession>
<gene>
    <name evidence="4" type="ORF">AVL62_05865</name>
</gene>
<dbReference type="RefSeq" id="WP_058890919.1">
    <property type="nucleotide sequence ID" value="NZ_LQBL01000022.1"/>
</dbReference>
<feature type="coiled-coil region" evidence="1">
    <location>
        <begin position="505"/>
        <end position="535"/>
    </location>
</feature>
<evidence type="ECO:0000313" key="5">
    <source>
        <dbReference type="Proteomes" id="UP000054837"/>
    </source>
</evidence>
<dbReference type="SUPFAM" id="SSF52540">
    <property type="entry name" value="P-loop containing nucleoside triphosphate hydrolases"/>
    <property type="match status" value="1"/>
</dbReference>
<keyword evidence="1" id="KW-0175">Coiled coil</keyword>
<dbReference type="PANTHER" id="PTHR41259:SF1">
    <property type="entry name" value="DOUBLE-STRAND BREAK REPAIR RAD50 ATPASE, PUTATIVE-RELATED"/>
    <property type="match status" value="1"/>
</dbReference>
<feature type="domain" description="YhaN AAA" evidence="3">
    <location>
        <begin position="1"/>
        <end position="48"/>
    </location>
</feature>
<protein>
    <recommendedName>
        <fullName evidence="3">YhaN AAA domain-containing protein</fullName>
    </recommendedName>
</protein>
<dbReference type="OrthoDB" id="3177877at2"/>
<sequence length="945" mass="102135">MRLHRITLRDVRGVTERTVHLPDRGVVVVEGPNEIGKSTLLEAFDRLLDLKATSRSARAQALQPIGRDVGPFVEAEFTIGGTRVRLAKQWLRSPRTELEVLGERPEQLAGSAAQARLEQLVSHLDTTLWDALRLAQSDDGTLVPLMSSGVLQQALDAAADAHLHDGDGEQVLGLVEEEYLRYFTARTGRPTGDYRGAIEAHHAAQAEVAEAHRRLVEAEDLLDRQQRARDAVGSATEQVTGCEEDLRLAQERADAVAEVVAGHERAAERFDRARAAAEAARQAHAHREERVDGVARLGETVVTLEEQLADLADRGGALQTRLTTSQEALAGAEAAVEEAEELLERARDARERADRRLELGRCRTELTGLEQVVSALQEQLQVVLRERGAGPPSPVSEPRRQEVERLAQEVDVLRARHEAASAAVRVEAWSAGVSVGAVGGPGGTATDLEAGQVRELTATDDLEVVVPGLARVVVRSPDADARRAELERARTSLSDTLHDLGCESVEEVRARSAAAAEAAERLRDAERDLTSMLAARGVGEPDRHEALASGRLPQALQDRVDAVRERVAVLRAEVAGPGGDPTLHRPERITDAGGGSDGGARDGADDGARETTPEQAERAVAAAVEAERAAGRGVRQAREARRSAATAAAAAREEAAAVTAGLDRLHGRLASERPRLEQEGQLLERERAERPDDVLLDLARDRAEALEAARHELRRAEEAVRAADVPGLAARVQTARAALDHARGDLDHARELLHTLTGQVELAAGEGRQELYSLAESALEDAERRLGGLDRRARAVRHLRSTLREHRESAHRAYVRPFTDALERLGRQVYGPTFAVTVDEQLSVRARTLDGLTVPFEELSGGAKEQLGILARIAVAHLVDPAQGVPVVIDDALGYSDPRRLEQMGQVFSFARGTAGEDVQVILLTCTPDRYAAIPDAHTVRLAAS</sequence>